<evidence type="ECO:0000313" key="6">
    <source>
        <dbReference type="Proteomes" id="UP001500325"/>
    </source>
</evidence>
<dbReference type="RefSeq" id="WP_345381075.1">
    <property type="nucleotide sequence ID" value="NZ_BAABIC010000009.1"/>
</dbReference>
<dbReference type="PANTHER" id="PTHR43790:SF8">
    <property type="entry name" value="SUGAR ABC TRANSPORTER ATP-BINDING PROTEIN"/>
    <property type="match status" value="1"/>
</dbReference>
<organism evidence="5 6">
    <name type="scientific">Pseudonocardia yuanmonensis</name>
    <dbReference type="NCBI Taxonomy" id="1095914"/>
    <lineage>
        <taxon>Bacteria</taxon>
        <taxon>Bacillati</taxon>
        <taxon>Actinomycetota</taxon>
        <taxon>Actinomycetes</taxon>
        <taxon>Pseudonocardiales</taxon>
        <taxon>Pseudonocardiaceae</taxon>
        <taxon>Pseudonocardia</taxon>
    </lineage>
</organism>
<dbReference type="InterPro" id="IPR050107">
    <property type="entry name" value="ABC_carbohydrate_import_ATPase"/>
</dbReference>
<feature type="domain" description="ABC transporter" evidence="4">
    <location>
        <begin position="20"/>
        <end position="256"/>
    </location>
</feature>
<feature type="compositionally biased region" description="Basic and acidic residues" evidence="3">
    <location>
        <begin position="434"/>
        <end position="461"/>
    </location>
</feature>
<name>A0ABP8WL25_9PSEU</name>
<dbReference type="InterPro" id="IPR003593">
    <property type="entry name" value="AAA+_ATPase"/>
</dbReference>
<keyword evidence="2 5" id="KW-0067">ATP-binding</keyword>
<dbReference type="EMBL" id="BAABIC010000009">
    <property type="protein sequence ID" value="GAA4690878.1"/>
    <property type="molecule type" value="Genomic_DNA"/>
</dbReference>
<evidence type="ECO:0000256" key="2">
    <source>
        <dbReference type="ARBA" id="ARBA00022840"/>
    </source>
</evidence>
<dbReference type="InterPro" id="IPR003439">
    <property type="entry name" value="ABC_transporter-like_ATP-bd"/>
</dbReference>
<dbReference type="Proteomes" id="UP001500325">
    <property type="component" value="Unassembled WGS sequence"/>
</dbReference>
<evidence type="ECO:0000256" key="1">
    <source>
        <dbReference type="ARBA" id="ARBA00022741"/>
    </source>
</evidence>
<reference evidence="6" key="1">
    <citation type="journal article" date="2019" name="Int. J. Syst. Evol. Microbiol.">
        <title>The Global Catalogue of Microorganisms (GCM) 10K type strain sequencing project: providing services to taxonomists for standard genome sequencing and annotation.</title>
        <authorList>
            <consortium name="The Broad Institute Genomics Platform"/>
            <consortium name="The Broad Institute Genome Sequencing Center for Infectious Disease"/>
            <person name="Wu L."/>
            <person name="Ma J."/>
        </authorList>
    </citation>
    <scope>NUCLEOTIDE SEQUENCE [LARGE SCALE GENOMIC DNA]</scope>
    <source>
        <strain evidence="6">JCM 18055</strain>
    </source>
</reference>
<dbReference type="Gene3D" id="3.40.50.300">
    <property type="entry name" value="P-loop containing nucleotide triphosphate hydrolases"/>
    <property type="match status" value="2"/>
</dbReference>
<feature type="region of interest" description="Disordered" evidence="3">
    <location>
        <begin position="414"/>
        <end position="462"/>
    </location>
</feature>
<evidence type="ECO:0000259" key="4">
    <source>
        <dbReference type="PROSITE" id="PS50893"/>
    </source>
</evidence>
<evidence type="ECO:0000313" key="5">
    <source>
        <dbReference type="EMBL" id="GAA4690878.1"/>
    </source>
</evidence>
<protein>
    <submittedName>
        <fullName evidence="5">Sugar ABC transporter ATP-binding protein</fullName>
    </submittedName>
</protein>
<accession>A0ABP8WL25</accession>
<evidence type="ECO:0000256" key="3">
    <source>
        <dbReference type="SAM" id="MobiDB-lite"/>
    </source>
</evidence>
<dbReference type="GO" id="GO:0005524">
    <property type="term" value="F:ATP binding"/>
    <property type="evidence" value="ECO:0007669"/>
    <property type="project" value="UniProtKB-KW"/>
</dbReference>
<dbReference type="PROSITE" id="PS50893">
    <property type="entry name" value="ABC_TRANSPORTER_2"/>
    <property type="match status" value="2"/>
</dbReference>
<dbReference type="SUPFAM" id="SSF52540">
    <property type="entry name" value="P-loop containing nucleoside triphosphate hydrolases"/>
    <property type="match status" value="2"/>
</dbReference>
<keyword evidence="1" id="KW-0547">Nucleotide-binding</keyword>
<dbReference type="CDD" id="cd03216">
    <property type="entry name" value="ABC_Carb_Monos_I"/>
    <property type="match status" value="1"/>
</dbReference>
<dbReference type="InterPro" id="IPR027417">
    <property type="entry name" value="P-loop_NTPase"/>
</dbReference>
<dbReference type="SMART" id="SM00382">
    <property type="entry name" value="AAA"/>
    <property type="match status" value="2"/>
</dbReference>
<keyword evidence="6" id="KW-1185">Reference proteome</keyword>
<comment type="caution">
    <text evidence="5">The sequence shown here is derived from an EMBL/GenBank/DDBJ whole genome shotgun (WGS) entry which is preliminary data.</text>
</comment>
<gene>
    <name evidence="5" type="ORF">GCM10023215_29580</name>
</gene>
<dbReference type="PANTHER" id="PTHR43790">
    <property type="entry name" value="CARBOHYDRATE TRANSPORT ATP-BINDING PROTEIN MG119-RELATED"/>
    <property type="match status" value="1"/>
</dbReference>
<sequence length="522" mass="55373">MAEVDSAGADTAEPTERVALEVEGLTKSFGAVRAVRAVDLRLRAGEIRAVLGLNGAGKSTLVKMLSGVVEPDAGAISIAGNPVRFRTPADAMAAGLSTVHQELTIVPGLSVAENIYLGRWPTRRGAGLDRRRMVKEAAGLLDRVGARASPQGMAGDLPIGDQQLVEIARAVGTRPHVLLLDEPTSSLSVPEADRLIALVRRLAESGVAIIYISHRMDEIRRVADSVSVMRDGSLIETVAVGTASTREIVAMMTGDRPTGPSLRRPATVAPAPVSAAATPPDHAALSVRDLSTAHLHGIGFDLRRGEVLGVAGVLGAGRTSLLRALAGADPYSGTVTVRGQAVRRGGLRTMRRRGVGLAPEDRKSEGLALGLSIRENVAVGCLSRISRGGVVSRGRERAVLTEVMSRLGVHWRVDAPPTTLSGGKPAARRARPLAGERRPRPPARRADPRGRRPGETRDLRPALRAGRRRVSTIFCTSEFDELYHVASRALVLRRGRLVADADLTEIDEQQLMLVAMGEGDNV</sequence>
<dbReference type="Pfam" id="PF00005">
    <property type="entry name" value="ABC_tran"/>
    <property type="match status" value="2"/>
</dbReference>
<proteinExistence type="predicted"/>
<feature type="domain" description="ABC transporter" evidence="4">
    <location>
        <begin position="280"/>
        <end position="519"/>
    </location>
</feature>